<dbReference type="AlphaFoldDB" id="A0A940N3I7"/>
<dbReference type="PANTHER" id="PTHR42928">
    <property type="entry name" value="TRICARBOXYLATE-BINDING PROTEIN"/>
    <property type="match status" value="1"/>
</dbReference>
<dbReference type="Gene3D" id="3.40.190.10">
    <property type="entry name" value="Periplasmic binding protein-like II"/>
    <property type="match status" value="1"/>
</dbReference>
<dbReference type="CDD" id="cd07012">
    <property type="entry name" value="PBP2_Bug_TTT"/>
    <property type="match status" value="1"/>
</dbReference>
<dbReference type="PIRSF" id="PIRSF017082">
    <property type="entry name" value="YflP"/>
    <property type="match status" value="1"/>
</dbReference>
<dbReference type="Gene3D" id="3.40.190.150">
    <property type="entry name" value="Bordetella uptake gene, domain 1"/>
    <property type="match status" value="1"/>
</dbReference>
<keyword evidence="3" id="KW-1185">Reference proteome</keyword>
<protein>
    <submittedName>
        <fullName evidence="2">Tripartite tricarboxylate transporter substrate binding protein</fullName>
    </submittedName>
</protein>
<dbReference type="Proteomes" id="UP000677537">
    <property type="component" value="Unassembled WGS sequence"/>
</dbReference>
<name>A0A940N3I7_9PROT</name>
<comment type="similarity">
    <text evidence="1">Belongs to the UPF0065 (bug) family.</text>
</comment>
<reference evidence="2" key="1">
    <citation type="submission" date="2021-03" db="EMBL/GenBank/DDBJ databases">
        <authorList>
            <person name="So Y."/>
        </authorList>
    </citation>
    <scope>NUCLEOTIDE SEQUENCE</scope>
    <source>
        <strain evidence="2">SG15</strain>
    </source>
</reference>
<dbReference type="RefSeq" id="WP_209376719.1">
    <property type="nucleotide sequence ID" value="NZ_JAGIZA010000023.1"/>
</dbReference>
<evidence type="ECO:0000256" key="1">
    <source>
        <dbReference type="ARBA" id="ARBA00006987"/>
    </source>
</evidence>
<dbReference type="InterPro" id="IPR005064">
    <property type="entry name" value="BUG"/>
</dbReference>
<dbReference type="Pfam" id="PF03401">
    <property type="entry name" value="TctC"/>
    <property type="match status" value="1"/>
</dbReference>
<proteinExistence type="inferred from homology"/>
<gene>
    <name evidence="2" type="ORF">J5Y10_24280</name>
</gene>
<evidence type="ECO:0000313" key="2">
    <source>
        <dbReference type="EMBL" id="MBP0495924.1"/>
    </source>
</evidence>
<dbReference type="InterPro" id="IPR042100">
    <property type="entry name" value="Bug_dom1"/>
</dbReference>
<dbReference type="PANTHER" id="PTHR42928:SF5">
    <property type="entry name" value="BLR1237 PROTEIN"/>
    <property type="match status" value="1"/>
</dbReference>
<dbReference type="SUPFAM" id="SSF53850">
    <property type="entry name" value="Periplasmic binding protein-like II"/>
    <property type="match status" value="1"/>
</dbReference>
<dbReference type="EMBL" id="JAGIZA010000023">
    <property type="protein sequence ID" value="MBP0495924.1"/>
    <property type="molecule type" value="Genomic_DNA"/>
</dbReference>
<organism evidence="2 3">
    <name type="scientific">Roseomonas indoligenes</name>
    <dbReference type="NCBI Taxonomy" id="2820811"/>
    <lineage>
        <taxon>Bacteria</taxon>
        <taxon>Pseudomonadati</taxon>
        <taxon>Pseudomonadota</taxon>
        <taxon>Alphaproteobacteria</taxon>
        <taxon>Acetobacterales</taxon>
        <taxon>Roseomonadaceae</taxon>
        <taxon>Roseomonas</taxon>
    </lineage>
</organism>
<accession>A0A940N3I7</accession>
<comment type="caution">
    <text evidence="2">The sequence shown here is derived from an EMBL/GenBank/DDBJ whole genome shotgun (WGS) entry which is preliminary data.</text>
</comment>
<evidence type="ECO:0000313" key="3">
    <source>
        <dbReference type="Proteomes" id="UP000677537"/>
    </source>
</evidence>
<sequence>MKLLGDRAVFMMQRRHFGAALLAGLAAPRLAPAQEAWPARPVRIVAPFAPGGAPDVAIRLALPRLTERLGQPFVVENRPGGNGTIAAEAVARAAPDGYTLLLATNSVVAINPALFGPRLAYQPEKDFVPIARLARLPFFLFVPAHSPARDLKGLFAQARSARQPLAYATNGSGTVGHLATEQLQRAAGIELTHAPYRGYPAALADLIAGRVDLCISDLTVFGGPLRGGQLRALAAVAPERSPFLPDVPALPELGFPALDGSVWFGLFAPAGTPEGVIARLDQELRDWLALEATRAGLANISQEPAYLGRETLPAQLRQERARYAEVIASAGIRPD</sequence>